<evidence type="ECO:0000313" key="6">
    <source>
        <dbReference type="EMBL" id="CDN90452.1"/>
    </source>
</evidence>
<organism evidence="6 7">
    <name type="scientific">Hydrogenophaga intermedia</name>
    <dbReference type="NCBI Taxonomy" id="65786"/>
    <lineage>
        <taxon>Bacteria</taxon>
        <taxon>Pseudomonadati</taxon>
        <taxon>Pseudomonadota</taxon>
        <taxon>Betaproteobacteria</taxon>
        <taxon>Burkholderiales</taxon>
        <taxon>Comamonadaceae</taxon>
        <taxon>Hydrogenophaga</taxon>
    </lineage>
</organism>
<evidence type="ECO:0000256" key="3">
    <source>
        <dbReference type="ARBA" id="ARBA00023125"/>
    </source>
</evidence>
<dbReference type="InterPro" id="IPR005119">
    <property type="entry name" value="LysR_subst-bd"/>
</dbReference>
<dbReference type="Pfam" id="PF00126">
    <property type="entry name" value="HTH_1"/>
    <property type="match status" value="1"/>
</dbReference>
<reference evidence="7" key="1">
    <citation type="submission" date="2014-02" db="EMBL/GenBank/DDBJ databases">
        <authorList>
            <person name="Gan H."/>
        </authorList>
    </citation>
    <scope>NUCLEOTIDE SEQUENCE [LARGE SCALE GENOMIC DNA]</scope>
    <source>
        <strain evidence="7">S1</strain>
    </source>
</reference>
<sequence length="298" mass="32862">MNQKIDQRLRLTLRQLEVFAAVARGGTTRAAADEISRSQSAASNALGELESVLGVQLFDRVGKKLVINENGRALLPRAATVLDQAADTEMLFTAEHAAPLRLASSYTVGEYLLPELIARWKSDHPHCRVLVDIANTHDVFERLVSFRADMGFIEGTHSHPELTVRKWRSDEIVVVAAPDHPLAGRRVSARQLAQATWVLREPGSGTREASDRWLIPHLTQMVVELELGSNEAVKRVVAAGLGLGCLSRLAVQEAIAEGWLVELHTTLPVMQRTLSIVLHRAKKLGETADGFLRHCMRS</sequence>
<dbReference type="SUPFAM" id="SSF53850">
    <property type="entry name" value="Periplasmic binding protein-like II"/>
    <property type="match status" value="1"/>
</dbReference>
<dbReference type="CDD" id="cd08420">
    <property type="entry name" value="PBP2_CysL_like"/>
    <property type="match status" value="1"/>
</dbReference>
<keyword evidence="3" id="KW-0238">DNA-binding</keyword>
<accession>A0A1L1PKC3</accession>
<dbReference type="RefSeq" id="WP_009520595.1">
    <property type="nucleotide sequence ID" value="NZ_CCAE010000084.1"/>
</dbReference>
<dbReference type="InterPro" id="IPR036388">
    <property type="entry name" value="WH-like_DNA-bd_sf"/>
</dbReference>
<dbReference type="GO" id="GO:0000976">
    <property type="term" value="F:transcription cis-regulatory region binding"/>
    <property type="evidence" value="ECO:0007669"/>
    <property type="project" value="TreeGrafter"/>
</dbReference>
<keyword evidence="7" id="KW-1185">Reference proteome</keyword>
<gene>
    <name evidence="6" type="ORF">BN948_04896</name>
</gene>
<dbReference type="NCBIfam" id="NF008095">
    <property type="entry name" value="PRK10837.1"/>
    <property type="match status" value="1"/>
</dbReference>
<evidence type="ECO:0000259" key="5">
    <source>
        <dbReference type="PROSITE" id="PS50931"/>
    </source>
</evidence>
<evidence type="ECO:0000313" key="7">
    <source>
        <dbReference type="Proteomes" id="UP000028878"/>
    </source>
</evidence>
<dbReference type="AlphaFoldDB" id="A0A1L1PKC3"/>
<name>A0A1L1PKC3_HYDIT</name>
<evidence type="ECO:0000256" key="2">
    <source>
        <dbReference type="ARBA" id="ARBA00023015"/>
    </source>
</evidence>
<keyword evidence="2" id="KW-0805">Transcription regulation</keyword>
<comment type="similarity">
    <text evidence="1">Belongs to the LysR transcriptional regulatory family.</text>
</comment>
<dbReference type="PROSITE" id="PS50931">
    <property type="entry name" value="HTH_LYSR"/>
    <property type="match status" value="1"/>
</dbReference>
<dbReference type="Pfam" id="PF03466">
    <property type="entry name" value="LysR_substrate"/>
    <property type="match status" value="1"/>
</dbReference>
<dbReference type="EMBL" id="CCAE010000084">
    <property type="protein sequence ID" value="CDN90452.1"/>
    <property type="molecule type" value="Genomic_DNA"/>
</dbReference>
<dbReference type="Gene3D" id="3.40.190.10">
    <property type="entry name" value="Periplasmic binding protein-like II"/>
    <property type="match status" value="2"/>
</dbReference>
<dbReference type="Proteomes" id="UP000028878">
    <property type="component" value="Unassembled WGS sequence"/>
</dbReference>
<dbReference type="PANTHER" id="PTHR30126:SF94">
    <property type="entry name" value="LYSR FAMILY TRANSCRIPTIONAL REGULATOR"/>
    <property type="match status" value="1"/>
</dbReference>
<dbReference type="PANTHER" id="PTHR30126">
    <property type="entry name" value="HTH-TYPE TRANSCRIPTIONAL REGULATOR"/>
    <property type="match status" value="1"/>
</dbReference>
<dbReference type="GO" id="GO:0003700">
    <property type="term" value="F:DNA-binding transcription factor activity"/>
    <property type="evidence" value="ECO:0007669"/>
    <property type="project" value="InterPro"/>
</dbReference>
<evidence type="ECO:0000256" key="4">
    <source>
        <dbReference type="ARBA" id="ARBA00023163"/>
    </source>
</evidence>
<dbReference type="InterPro" id="IPR036390">
    <property type="entry name" value="WH_DNA-bd_sf"/>
</dbReference>
<keyword evidence="4" id="KW-0804">Transcription</keyword>
<protein>
    <submittedName>
        <fullName evidence="6">LysR family transcriptional regulator</fullName>
    </submittedName>
</protein>
<evidence type="ECO:0000256" key="1">
    <source>
        <dbReference type="ARBA" id="ARBA00009437"/>
    </source>
</evidence>
<dbReference type="SUPFAM" id="SSF46785">
    <property type="entry name" value="Winged helix' DNA-binding domain"/>
    <property type="match status" value="1"/>
</dbReference>
<dbReference type="InterPro" id="IPR000847">
    <property type="entry name" value="LysR_HTH_N"/>
</dbReference>
<dbReference type="Gene3D" id="1.10.10.10">
    <property type="entry name" value="Winged helix-like DNA-binding domain superfamily/Winged helix DNA-binding domain"/>
    <property type="match status" value="1"/>
</dbReference>
<proteinExistence type="inferred from homology"/>
<reference evidence="7" key="2">
    <citation type="submission" date="2014-11" db="EMBL/GenBank/DDBJ databases">
        <title>Draft genome sequence of Hydrogenophaga intermedia S1.</title>
        <authorList>
            <person name="Gan H.M."/>
            <person name="Chew T.H."/>
            <person name="Stolz A."/>
        </authorList>
    </citation>
    <scope>NUCLEOTIDE SEQUENCE [LARGE SCALE GENOMIC DNA]</scope>
    <source>
        <strain evidence="7">S1</strain>
    </source>
</reference>
<feature type="domain" description="HTH lysR-type" evidence="5">
    <location>
        <begin position="11"/>
        <end position="68"/>
    </location>
</feature>